<feature type="active site" description="Tele-AMP-histidine intermediate" evidence="1">
    <location>
        <position position="99"/>
    </location>
</feature>
<dbReference type="InterPro" id="IPR011146">
    <property type="entry name" value="HIT-like"/>
</dbReference>
<dbReference type="InterPro" id="IPR001310">
    <property type="entry name" value="Histidine_triad_HIT"/>
</dbReference>
<feature type="domain" description="HIT" evidence="4">
    <location>
        <begin position="4"/>
        <end position="108"/>
    </location>
</feature>
<dbReference type="GO" id="GO:0003824">
    <property type="term" value="F:catalytic activity"/>
    <property type="evidence" value="ECO:0007669"/>
    <property type="project" value="InterPro"/>
</dbReference>
<evidence type="ECO:0000313" key="5">
    <source>
        <dbReference type="EMBL" id="PIR41119.1"/>
    </source>
</evidence>
<dbReference type="CDD" id="cd01276">
    <property type="entry name" value="PKCI_related"/>
    <property type="match status" value="1"/>
</dbReference>
<feature type="short sequence motif" description="Histidine triad motif" evidence="2 3">
    <location>
        <begin position="97"/>
        <end position="101"/>
    </location>
</feature>
<dbReference type="Pfam" id="PF01230">
    <property type="entry name" value="HIT"/>
    <property type="match status" value="1"/>
</dbReference>
<dbReference type="PROSITE" id="PS00892">
    <property type="entry name" value="HIT_1"/>
    <property type="match status" value="1"/>
</dbReference>
<gene>
    <name evidence="5" type="ORF">COV31_03185</name>
</gene>
<proteinExistence type="predicted"/>
<dbReference type="PANTHER" id="PTHR23089">
    <property type="entry name" value="HISTIDINE TRIAD HIT PROTEIN"/>
    <property type="match status" value="1"/>
</dbReference>
<dbReference type="AlphaFoldDB" id="A0A2H0R3N1"/>
<evidence type="ECO:0000256" key="3">
    <source>
        <dbReference type="PROSITE-ProRule" id="PRU00464"/>
    </source>
</evidence>
<protein>
    <submittedName>
        <fullName evidence="5">Histidine triad nucleotide-binding protein</fullName>
    </submittedName>
</protein>
<evidence type="ECO:0000256" key="2">
    <source>
        <dbReference type="PIRSR" id="PIRSR601310-3"/>
    </source>
</evidence>
<organism evidence="5 6">
    <name type="scientific">Candidatus Yanofskybacteria bacterium CG10_big_fil_rev_8_21_14_0_10_46_23</name>
    <dbReference type="NCBI Taxonomy" id="1975098"/>
    <lineage>
        <taxon>Bacteria</taxon>
        <taxon>Candidatus Yanofskyibacteriota</taxon>
    </lineage>
</organism>
<name>A0A2H0R3N1_9BACT</name>
<dbReference type="EMBL" id="PCXO01000012">
    <property type="protein sequence ID" value="PIR41119.1"/>
    <property type="molecule type" value="Genomic_DNA"/>
</dbReference>
<reference evidence="5 6" key="1">
    <citation type="submission" date="2017-09" db="EMBL/GenBank/DDBJ databases">
        <title>Depth-based differentiation of microbial function through sediment-hosted aquifers and enrichment of novel symbionts in the deep terrestrial subsurface.</title>
        <authorList>
            <person name="Probst A.J."/>
            <person name="Ladd B."/>
            <person name="Jarett J.K."/>
            <person name="Geller-Mcgrath D.E."/>
            <person name="Sieber C.M."/>
            <person name="Emerson J.B."/>
            <person name="Anantharaman K."/>
            <person name="Thomas B.C."/>
            <person name="Malmstrom R."/>
            <person name="Stieglmeier M."/>
            <person name="Klingl A."/>
            <person name="Woyke T."/>
            <person name="Ryan C.M."/>
            <person name="Banfield J.F."/>
        </authorList>
    </citation>
    <scope>NUCLEOTIDE SEQUENCE [LARGE SCALE GENOMIC DNA]</scope>
    <source>
        <strain evidence="5">CG10_big_fil_rev_8_21_14_0_10_46_23</strain>
    </source>
</reference>
<dbReference type="InterPro" id="IPR036265">
    <property type="entry name" value="HIT-like_sf"/>
</dbReference>
<sequence length="108" mass="11799">MPSIFSKIVAREIPAEIIAEGEDWMAFKDIHPKAPVHVLIIPKKEIRGIQSAGETDKEILGNLMLAVGQVAQNLGLAESGYRVMINQGRDGGQEVDHLHLHLLGGKKL</sequence>
<dbReference type="Gene3D" id="3.30.428.10">
    <property type="entry name" value="HIT-like"/>
    <property type="match status" value="1"/>
</dbReference>
<dbReference type="PRINTS" id="PR00332">
    <property type="entry name" value="HISTRIAD"/>
</dbReference>
<comment type="caution">
    <text evidence="5">The sequence shown here is derived from an EMBL/GenBank/DDBJ whole genome shotgun (WGS) entry which is preliminary data.</text>
</comment>
<evidence type="ECO:0000313" key="6">
    <source>
        <dbReference type="Proteomes" id="UP000230232"/>
    </source>
</evidence>
<dbReference type="PROSITE" id="PS51084">
    <property type="entry name" value="HIT_2"/>
    <property type="match status" value="1"/>
</dbReference>
<evidence type="ECO:0000259" key="4">
    <source>
        <dbReference type="PROSITE" id="PS51084"/>
    </source>
</evidence>
<accession>A0A2H0R3N1</accession>
<dbReference type="InterPro" id="IPR019808">
    <property type="entry name" value="Histidine_triad_CS"/>
</dbReference>
<dbReference type="Proteomes" id="UP000230232">
    <property type="component" value="Unassembled WGS sequence"/>
</dbReference>
<evidence type="ECO:0000256" key="1">
    <source>
        <dbReference type="PIRSR" id="PIRSR601310-1"/>
    </source>
</evidence>
<dbReference type="SUPFAM" id="SSF54197">
    <property type="entry name" value="HIT-like"/>
    <property type="match status" value="1"/>
</dbReference>